<dbReference type="NCBIfam" id="TIGR01764">
    <property type="entry name" value="excise"/>
    <property type="match status" value="1"/>
</dbReference>
<dbReference type="InterPro" id="IPR010093">
    <property type="entry name" value="SinI_DNA-bd"/>
</dbReference>
<organism evidence="2 3">
    <name type="scientific">Iningainema tapete BLCC-T55</name>
    <dbReference type="NCBI Taxonomy" id="2748662"/>
    <lineage>
        <taxon>Bacteria</taxon>
        <taxon>Bacillati</taxon>
        <taxon>Cyanobacteriota</taxon>
        <taxon>Cyanophyceae</taxon>
        <taxon>Nostocales</taxon>
        <taxon>Scytonemataceae</taxon>
        <taxon>Iningainema tapete</taxon>
    </lineage>
</organism>
<dbReference type="InterPro" id="IPR041657">
    <property type="entry name" value="HTH_17"/>
</dbReference>
<gene>
    <name evidence="2" type="ORF">ICL16_05435</name>
</gene>
<evidence type="ECO:0000313" key="3">
    <source>
        <dbReference type="Proteomes" id="UP000629098"/>
    </source>
</evidence>
<feature type="domain" description="Helix-turn-helix" evidence="1">
    <location>
        <begin position="9"/>
        <end position="59"/>
    </location>
</feature>
<evidence type="ECO:0000313" key="2">
    <source>
        <dbReference type="EMBL" id="MBD2771571.1"/>
    </source>
</evidence>
<dbReference type="RefSeq" id="WP_190825858.1">
    <property type="nucleotide sequence ID" value="NZ_CAWPPI010000025.1"/>
</dbReference>
<protein>
    <submittedName>
        <fullName evidence="2">Helix-turn-helix domain-containing protein</fullName>
    </submittedName>
</protein>
<dbReference type="Proteomes" id="UP000629098">
    <property type="component" value="Unassembled WGS sequence"/>
</dbReference>
<dbReference type="Pfam" id="PF12728">
    <property type="entry name" value="HTH_17"/>
    <property type="match status" value="1"/>
</dbReference>
<name>A0A8J7C648_9CYAN</name>
<dbReference type="EMBL" id="JACXAE010000025">
    <property type="protein sequence ID" value="MBD2771571.1"/>
    <property type="molecule type" value="Genomic_DNA"/>
</dbReference>
<dbReference type="GO" id="GO:0003677">
    <property type="term" value="F:DNA binding"/>
    <property type="evidence" value="ECO:0007669"/>
    <property type="project" value="InterPro"/>
</dbReference>
<proteinExistence type="predicted"/>
<accession>A0A8J7C648</accession>
<sequence length="99" mass="11032">MDQVTLPEVLTLEEASAYLRLPVETVLRQAAQGNIPARRIEDNWRFLKVAIDDWLSSQSGRTILIKQAGSLADDDSLSGLRATIYQARGRSEVDEESDT</sequence>
<evidence type="ECO:0000259" key="1">
    <source>
        <dbReference type="Pfam" id="PF12728"/>
    </source>
</evidence>
<keyword evidence="3" id="KW-1185">Reference proteome</keyword>
<comment type="caution">
    <text evidence="2">The sequence shown here is derived from an EMBL/GenBank/DDBJ whole genome shotgun (WGS) entry which is preliminary data.</text>
</comment>
<reference evidence="2" key="1">
    <citation type="submission" date="2020-09" db="EMBL/GenBank/DDBJ databases">
        <title>Iningainema tapete sp. nov. (Scytonemataceae, Cyanobacteria) from greenhouses in central Florida (USA) produces two types of nodularin with biosynthetic potential for microcystin-LR and anabaenopeptins.</title>
        <authorList>
            <person name="Berthold D.E."/>
            <person name="Lefler F.W."/>
            <person name="Huang I.-S."/>
            <person name="Abdulla H."/>
            <person name="Zimba P.V."/>
            <person name="Laughinghouse H.D. IV."/>
        </authorList>
    </citation>
    <scope>NUCLEOTIDE SEQUENCE</scope>
    <source>
        <strain evidence="2">BLCCT55</strain>
    </source>
</reference>
<dbReference type="AlphaFoldDB" id="A0A8J7C648"/>